<dbReference type="Pfam" id="PF13193">
    <property type="entry name" value="AMP-binding_C"/>
    <property type="match status" value="1"/>
</dbReference>
<gene>
    <name evidence="3" type="ORF">E9229_000379</name>
</gene>
<dbReference type="Gene3D" id="3.30.300.30">
    <property type="match status" value="1"/>
</dbReference>
<sequence>MNPDPALTALAAVLNGQGPAIEVLPGSTPEDYVVNQVDAAEFAGLPVDDDIAAVVRTSGSTGTPKRTALPVDALAASSMATAEALGFEGQWLLALPLHFVAGLSVLSRSLYAGTRPWAMEMSAPFGAAGFVEAAGALTDRIRITSLVPTQLQRLLTDPAPETLAALKRFDAILLGGGRAPAPVLAAARAHGLRIRLTYGMSETCGGCVYDGTPLPGTLARERDGRLWLGGPTLAAGYIGNPGLTTEHFSTDANGLRWFATDDHGTVHNGRVEVHGRADDVINTGGVKVSAGAVQRLLESVPGVTAALVVGVPDAQWGQRVAAAIVGDIDQAVVDGLVRAQLGRAAVPRRVLQLEALPLLPNGKPDRLAITALLSAHAG</sequence>
<dbReference type="PANTHER" id="PTHR43767">
    <property type="entry name" value="LONG-CHAIN-FATTY-ACID--COA LIGASE"/>
    <property type="match status" value="1"/>
</dbReference>
<dbReference type="Gene3D" id="3.40.50.12780">
    <property type="entry name" value="N-terminal domain of ligase-like"/>
    <property type="match status" value="1"/>
</dbReference>
<dbReference type="InterPro" id="IPR025110">
    <property type="entry name" value="AMP-bd_C"/>
</dbReference>
<protein>
    <submittedName>
        <fullName evidence="3">O-succinylbenzoic acid--CoA ligase</fullName>
        <ecNumber evidence="3">6.2.1.26</ecNumber>
    </submittedName>
</protein>
<accession>A0A839QDD4</accession>
<evidence type="ECO:0000259" key="1">
    <source>
        <dbReference type="Pfam" id="PF00501"/>
    </source>
</evidence>
<dbReference type="InterPro" id="IPR045851">
    <property type="entry name" value="AMP-bd_C_sf"/>
</dbReference>
<dbReference type="SUPFAM" id="SSF56801">
    <property type="entry name" value="Acetyl-CoA synthetase-like"/>
    <property type="match status" value="1"/>
</dbReference>
<feature type="domain" description="AMP-binding enzyme C-terminal" evidence="2">
    <location>
        <begin position="296"/>
        <end position="363"/>
    </location>
</feature>
<comment type="caution">
    <text evidence="3">The sequence shown here is derived from an EMBL/GenBank/DDBJ whole genome shotgun (WGS) entry which is preliminary data.</text>
</comment>
<reference evidence="3 4" key="1">
    <citation type="submission" date="2020-08" db="EMBL/GenBank/DDBJ databases">
        <title>Sequencing the genomes of 1000 actinobacteria strains.</title>
        <authorList>
            <person name="Klenk H.-P."/>
        </authorList>
    </citation>
    <scope>NUCLEOTIDE SEQUENCE [LARGE SCALE GENOMIC DNA]</scope>
    <source>
        <strain evidence="3 4">DSM 22826</strain>
    </source>
</reference>
<proteinExistence type="predicted"/>
<dbReference type="InterPro" id="IPR020845">
    <property type="entry name" value="AMP-binding_CS"/>
</dbReference>
<dbReference type="EMBL" id="JACHVS010000001">
    <property type="protein sequence ID" value="MBB2994188.1"/>
    <property type="molecule type" value="Genomic_DNA"/>
</dbReference>
<dbReference type="InterPro" id="IPR000873">
    <property type="entry name" value="AMP-dep_synth/lig_dom"/>
</dbReference>
<name>A0A839QDD4_9MICC</name>
<dbReference type="RefSeq" id="WP_183509561.1">
    <property type="nucleotide sequence ID" value="NZ_BAABGK010000041.1"/>
</dbReference>
<dbReference type="InterPro" id="IPR050237">
    <property type="entry name" value="ATP-dep_AMP-bd_enzyme"/>
</dbReference>
<dbReference type="Proteomes" id="UP000523000">
    <property type="component" value="Unassembled WGS sequence"/>
</dbReference>
<dbReference type="NCBIfam" id="NF005877">
    <property type="entry name" value="PRK07824.1"/>
    <property type="match status" value="1"/>
</dbReference>
<evidence type="ECO:0000313" key="3">
    <source>
        <dbReference type="EMBL" id="MBB2994188.1"/>
    </source>
</evidence>
<dbReference type="EC" id="6.2.1.26" evidence="3"/>
<dbReference type="AlphaFoldDB" id="A0A839QDD4"/>
<dbReference type="GO" id="GO:0008756">
    <property type="term" value="F:o-succinylbenzoate-CoA ligase activity"/>
    <property type="evidence" value="ECO:0007669"/>
    <property type="project" value="UniProtKB-EC"/>
</dbReference>
<evidence type="ECO:0000313" key="4">
    <source>
        <dbReference type="Proteomes" id="UP000523000"/>
    </source>
</evidence>
<dbReference type="Pfam" id="PF00501">
    <property type="entry name" value="AMP-binding"/>
    <property type="match status" value="1"/>
</dbReference>
<organism evidence="3 4">
    <name type="scientific">Paeniglutamicibacter cryotolerans</name>
    <dbReference type="NCBI Taxonomy" id="670079"/>
    <lineage>
        <taxon>Bacteria</taxon>
        <taxon>Bacillati</taxon>
        <taxon>Actinomycetota</taxon>
        <taxon>Actinomycetes</taxon>
        <taxon>Micrococcales</taxon>
        <taxon>Micrococcaceae</taxon>
        <taxon>Paeniglutamicibacter</taxon>
    </lineage>
</organism>
<dbReference type="PROSITE" id="PS00455">
    <property type="entry name" value="AMP_BINDING"/>
    <property type="match status" value="1"/>
</dbReference>
<feature type="domain" description="AMP-dependent synthetase/ligase" evidence="1">
    <location>
        <begin position="46"/>
        <end position="213"/>
    </location>
</feature>
<keyword evidence="3" id="KW-0436">Ligase</keyword>
<dbReference type="InterPro" id="IPR042099">
    <property type="entry name" value="ANL_N_sf"/>
</dbReference>
<evidence type="ECO:0000259" key="2">
    <source>
        <dbReference type="Pfam" id="PF13193"/>
    </source>
</evidence>
<dbReference type="PANTHER" id="PTHR43767:SF1">
    <property type="entry name" value="NONRIBOSOMAL PEPTIDE SYNTHASE PES1 (EUROFUNG)-RELATED"/>
    <property type="match status" value="1"/>
</dbReference>
<keyword evidence="4" id="KW-1185">Reference proteome</keyword>